<feature type="region of interest" description="Disordered" evidence="9">
    <location>
        <begin position="29"/>
        <end position="62"/>
    </location>
</feature>
<dbReference type="eggNOG" id="KOG3894">
    <property type="taxonomic scope" value="Eukaryota"/>
</dbReference>
<dbReference type="OrthoDB" id="342981at2759"/>
<dbReference type="EMBL" id="KE346364">
    <property type="protein sequence ID" value="KJE92807.1"/>
    <property type="molecule type" value="Genomic_DNA"/>
</dbReference>
<dbReference type="PANTHER" id="PTHR15959">
    <property type="entry name" value="SYNTAXIN-18"/>
    <property type="match status" value="1"/>
</dbReference>
<sequence>MVAADHTLAFRDAVRKARSLDAAVAAAIAESSTSEPHSSTVAAASSSSRATGTDDASNNSDPFAASARQIASHLASLQQFVQEHRHDYLNATRQTGGEQRLLSSEALEQLDSDAMAFVKQCTQMIASAEALVQSPFQRGSVKQEASQQLIAHRTAVVNLLTTRLQAQGKEVMRQRDIRVKRSLQQRETMRLDGGRANASATLTASSGGRSKSPAQARSAAGKSHTLQSASLPIEDTLHHAESDGDDPSFAMLSPEELMELEQDNERVFTELHVLSDQTRLAETRMVEIAQLQAQFASHVMEQAALADSIHDLAVHTTANVAQGNEQLTSASKHLGSFRLWILFFLLLCSFCLLFLDWYS</sequence>
<keyword evidence="3" id="KW-0813">Transport</keyword>
<dbReference type="SUPFAM" id="SSF58038">
    <property type="entry name" value="SNARE fusion complex"/>
    <property type="match status" value="1"/>
</dbReference>
<dbReference type="AlphaFoldDB" id="A0A0D2VQA9"/>
<dbReference type="GO" id="GO:0006890">
    <property type="term" value="P:retrograde vesicle-mediated transport, Golgi to endoplasmic reticulum"/>
    <property type="evidence" value="ECO:0007669"/>
    <property type="project" value="TreeGrafter"/>
</dbReference>
<keyword evidence="8 10" id="KW-0472">Membrane</keyword>
<evidence type="ECO:0000256" key="3">
    <source>
        <dbReference type="ARBA" id="ARBA00022448"/>
    </source>
</evidence>
<dbReference type="PhylomeDB" id="A0A0D2VQA9"/>
<accession>A0A0D2VQA9</accession>
<keyword evidence="5" id="KW-0653">Protein transport</keyword>
<keyword evidence="13" id="KW-1185">Reference proteome</keyword>
<evidence type="ECO:0000313" key="12">
    <source>
        <dbReference type="EMBL" id="KJE92807.1"/>
    </source>
</evidence>
<evidence type="ECO:0000256" key="2">
    <source>
        <dbReference type="ARBA" id="ARBA00009063"/>
    </source>
</evidence>
<evidence type="ECO:0000256" key="7">
    <source>
        <dbReference type="ARBA" id="ARBA00023054"/>
    </source>
</evidence>
<evidence type="ECO:0000256" key="8">
    <source>
        <dbReference type="ARBA" id="ARBA00023136"/>
    </source>
</evidence>
<evidence type="ECO:0000256" key="5">
    <source>
        <dbReference type="ARBA" id="ARBA00022927"/>
    </source>
</evidence>
<feature type="compositionally biased region" description="Polar residues" evidence="9">
    <location>
        <begin position="198"/>
        <end position="215"/>
    </location>
</feature>
<feature type="domain" description="SNARE-complex protein Syntaxin-18 N-terminal" evidence="11">
    <location>
        <begin position="5"/>
        <end position="95"/>
    </location>
</feature>
<dbReference type="InParanoid" id="A0A0D2VQA9"/>
<feature type="region of interest" description="Disordered" evidence="9">
    <location>
        <begin position="179"/>
        <end position="227"/>
    </location>
</feature>
<evidence type="ECO:0000256" key="9">
    <source>
        <dbReference type="SAM" id="MobiDB-lite"/>
    </source>
</evidence>
<comment type="subcellular location">
    <subcellularLocation>
        <location evidence="1">Membrane</location>
        <topology evidence="1">Single-pass type IV membrane protein</topology>
    </subcellularLocation>
</comment>
<dbReference type="STRING" id="595528.A0A0D2VQA9"/>
<name>A0A0D2VQA9_CAPO3</name>
<dbReference type="InterPro" id="IPR019529">
    <property type="entry name" value="Syntaxin-18_N"/>
</dbReference>
<feature type="compositionally biased region" description="Low complexity" evidence="9">
    <location>
        <begin position="29"/>
        <end position="57"/>
    </location>
</feature>
<feature type="transmembrane region" description="Helical" evidence="10">
    <location>
        <begin position="337"/>
        <end position="358"/>
    </location>
</feature>
<comment type="similarity">
    <text evidence="2">Belongs to the syntaxin family.</text>
</comment>
<protein>
    <recommendedName>
        <fullName evidence="11">SNARE-complex protein Syntaxin-18 N-terminal domain-containing protein</fullName>
    </recommendedName>
</protein>
<dbReference type="Gene3D" id="1.20.5.110">
    <property type="match status" value="1"/>
</dbReference>
<evidence type="ECO:0000259" key="11">
    <source>
        <dbReference type="Pfam" id="PF10496"/>
    </source>
</evidence>
<dbReference type="Pfam" id="PF10496">
    <property type="entry name" value="Syntaxin-18_N"/>
    <property type="match status" value="1"/>
</dbReference>
<gene>
    <name evidence="12" type="ORF">CAOG_003707</name>
</gene>
<dbReference type="GO" id="GO:0005783">
    <property type="term" value="C:endoplasmic reticulum"/>
    <property type="evidence" value="ECO:0007669"/>
    <property type="project" value="TreeGrafter"/>
</dbReference>
<dbReference type="Proteomes" id="UP000008743">
    <property type="component" value="Unassembled WGS sequence"/>
</dbReference>
<keyword evidence="6 10" id="KW-1133">Transmembrane helix</keyword>
<evidence type="ECO:0000256" key="6">
    <source>
        <dbReference type="ARBA" id="ARBA00022989"/>
    </source>
</evidence>
<dbReference type="RefSeq" id="XP_004363435.2">
    <property type="nucleotide sequence ID" value="XM_004363378.2"/>
</dbReference>
<dbReference type="GO" id="GO:0015031">
    <property type="term" value="P:protein transport"/>
    <property type="evidence" value="ECO:0007669"/>
    <property type="project" value="UniProtKB-KW"/>
</dbReference>
<reference evidence="13" key="1">
    <citation type="submission" date="2011-02" db="EMBL/GenBank/DDBJ databases">
        <title>The Genome Sequence of Capsaspora owczarzaki ATCC 30864.</title>
        <authorList>
            <person name="Russ C."/>
            <person name="Cuomo C."/>
            <person name="Burger G."/>
            <person name="Gray M.W."/>
            <person name="Holland P.W.H."/>
            <person name="King N."/>
            <person name="Lang F.B.F."/>
            <person name="Roger A.J."/>
            <person name="Ruiz-Trillo I."/>
            <person name="Young S.K."/>
            <person name="Zeng Q."/>
            <person name="Gargeya S."/>
            <person name="Alvarado L."/>
            <person name="Berlin A."/>
            <person name="Chapman S.B."/>
            <person name="Chen Z."/>
            <person name="Freedman E."/>
            <person name="Gellesch M."/>
            <person name="Goldberg J."/>
            <person name="Griggs A."/>
            <person name="Gujja S."/>
            <person name="Heilman E."/>
            <person name="Heiman D."/>
            <person name="Howarth C."/>
            <person name="Mehta T."/>
            <person name="Neiman D."/>
            <person name="Pearson M."/>
            <person name="Roberts A."/>
            <person name="Saif S."/>
            <person name="Shea T."/>
            <person name="Shenoy N."/>
            <person name="Sisk P."/>
            <person name="Stolte C."/>
            <person name="Sykes S."/>
            <person name="White J."/>
            <person name="Yandava C."/>
            <person name="Haas B."/>
            <person name="Nusbaum C."/>
            <person name="Birren B."/>
        </authorList>
    </citation>
    <scope>NUCLEOTIDE SEQUENCE</scope>
    <source>
        <strain evidence="13">ATCC 30864</strain>
    </source>
</reference>
<evidence type="ECO:0000256" key="1">
    <source>
        <dbReference type="ARBA" id="ARBA00004211"/>
    </source>
</evidence>
<proteinExistence type="inferred from homology"/>
<evidence type="ECO:0000256" key="10">
    <source>
        <dbReference type="SAM" id="Phobius"/>
    </source>
</evidence>
<keyword evidence="4 10" id="KW-0812">Transmembrane</keyword>
<dbReference type="PANTHER" id="PTHR15959:SF0">
    <property type="entry name" value="SYNTAXIN-18"/>
    <property type="match status" value="1"/>
</dbReference>
<organism evidence="12 13">
    <name type="scientific">Capsaspora owczarzaki (strain ATCC 30864)</name>
    <dbReference type="NCBI Taxonomy" id="595528"/>
    <lineage>
        <taxon>Eukaryota</taxon>
        <taxon>Filasterea</taxon>
        <taxon>Capsaspora</taxon>
    </lineage>
</organism>
<evidence type="ECO:0000313" key="13">
    <source>
        <dbReference type="Proteomes" id="UP000008743"/>
    </source>
</evidence>
<dbReference type="GO" id="GO:0031201">
    <property type="term" value="C:SNARE complex"/>
    <property type="evidence" value="ECO:0007669"/>
    <property type="project" value="TreeGrafter"/>
</dbReference>
<keyword evidence="7" id="KW-0175">Coiled coil</keyword>
<evidence type="ECO:0000256" key="4">
    <source>
        <dbReference type="ARBA" id="ARBA00022692"/>
    </source>
</evidence>